<keyword evidence="3" id="KW-1185">Reference proteome</keyword>
<dbReference type="InterPro" id="IPR050289">
    <property type="entry name" value="TorD/DmsD_chaperones"/>
</dbReference>
<name>A0A1H9S9N9_9BACI</name>
<evidence type="ECO:0000313" key="3">
    <source>
        <dbReference type="Proteomes" id="UP000198571"/>
    </source>
</evidence>
<accession>A0A1H9S9N9</accession>
<dbReference type="InterPro" id="IPR036411">
    <property type="entry name" value="TorD-like_sf"/>
</dbReference>
<dbReference type="PANTHER" id="PTHR34227">
    <property type="entry name" value="CHAPERONE PROTEIN YCDY"/>
    <property type="match status" value="1"/>
</dbReference>
<dbReference type="OrthoDB" id="1808217at2"/>
<dbReference type="RefSeq" id="WP_093048811.1">
    <property type="nucleotide sequence ID" value="NZ_FOGT01000004.1"/>
</dbReference>
<organism evidence="2 3">
    <name type="scientific">Salipaludibacillus aurantiacus</name>
    <dbReference type="NCBI Taxonomy" id="1601833"/>
    <lineage>
        <taxon>Bacteria</taxon>
        <taxon>Bacillati</taxon>
        <taxon>Bacillota</taxon>
        <taxon>Bacilli</taxon>
        <taxon>Bacillales</taxon>
        <taxon>Bacillaceae</taxon>
    </lineage>
</organism>
<dbReference type="Pfam" id="PF02613">
    <property type="entry name" value="Nitrate_red_del"/>
    <property type="match status" value="1"/>
</dbReference>
<gene>
    <name evidence="2" type="ORF">SAMN05518684_104109</name>
</gene>
<reference evidence="3" key="1">
    <citation type="submission" date="2016-10" db="EMBL/GenBank/DDBJ databases">
        <authorList>
            <person name="Varghese N."/>
            <person name="Submissions S."/>
        </authorList>
    </citation>
    <scope>NUCLEOTIDE SEQUENCE [LARGE SCALE GENOMIC DNA]</scope>
    <source>
        <strain evidence="3">S9</strain>
    </source>
</reference>
<dbReference type="SUPFAM" id="SSF89155">
    <property type="entry name" value="TorD-like"/>
    <property type="match status" value="1"/>
</dbReference>
<sequence>MPDHMKQRDLLLFYAELYKPPGDAVYEVISHPDFRSELEQASGAALNDGGELPCLTSLKEEFRSLFSRSSQNGISLIESFYKPWTTDQTAALPFAQSKGMMMGDPAWHMRYLLEETGLNSSYDPMFYPDHVSVILELAAFLLEEQETDKFTLLVSQHLNWLDDLVEAIRKQNKDSFYLKLTELLNKFVNTFTNHDQSFDRIKEGSVC</sequence>
<evidence type="ECO:0000313" key="2">
    <source>
        <dbReference type="EMBL" id="SER81756.1"/>
    </source>
</evidence>
<dbReference type="AlphaFoldDB" id="A0A1H9S9N9"/>
<evidence type="ECO:0000256" key="1">
    <source>
        <dbReference type="ARBA" id="ARBA00023186"/>
    </source>
</evidence>
<dbReference type="PANTHER" id="PTHR34227:SF1">
    <property type="entry name" value="DIMETHYL SULFOXIDE REDUCTASE CHAPERONE-RELATED"/>
    <property type="match status" value="1"/>
</dbReference>
<dbReference type="InterPro" id="IPR020945">
    <property type="entry name" value="DMSO/NO3_reduct_chaperone"/>
</dbReference>
<dbReference type="STRING" id="1601833.SAMN05518684_104109"/>
<keyword evidence="1" id="KW-0143">Chaperone</keyword>
<proteinExistence type="predicted"/>
<protein>
    <submittedName>
        <fullName evidence="2">Nitrate reductase delta subunit</fullName>
    </submittedName>
</protein>
<dbReference type="Gene3D" id="1.10.3480.10">
    <property type="entry name" value="TorD-like"/>
    <property type="match status" value="1"/>
</dbReference>
<dbReference type="EMBL" id="FOGT01000004">
    <property type="protein sequence ID" value="SER81756.1"/>
    <property type="molecule type" value="Genomic_DNA"/>
</dbReference>
<dbReference type="Proteomes" id="UP000198571">
    <property type="component" value="Unassembled WGS sequence"/>
</dbReference>